<evidence type="ECO:0000259" key="1">
    <source>
        <dbReference type="Pfam" id="PF03466"/>
    </source>
</evidence>
<dbReference type="eggNOG" id="COG0583">
    <property type="taxonomic scope" value="Bacteria"/>
</dbReference>
<dbReference type="STRING" id="314265.R2601_26781"/>
<dbReference type="Gene3D" id="3.40.190.290">
    <property type="match status" value="1"/>
</dbReference>
<proteinExistence type="predicted"/>
<sequence length="51" mass="5637">MEEDVAADIASGKLEAVLEDWTPPFDAVCLFHPSGRQTPPALRALINFLKR</sequence>
<reference evidence="2 3" key="1">
    <citation type="journal article" date="2010" name="J. Bacteriol.">
        <title>Genome sequences of Pelagibaca bermudensis HTCC2601T and Maritimibacter alkaliphilus HTCC2654T, the type strains of two marine Roseobacter genera.</title>
        <authorList>
            <person name="Thrash J.C."/>
            <person name="Cho J.C."/>
            <person name="Ferriera S."/>
            <person name="Johnson J."/>
            <person name="Vergin K.L."/>
            <person name="Giovannoni S.J."/>
        </authorList>
    </citation>
    <scope>NUCLEOTIDE SEQUENCE [LARGE SCALE GENOMIC DNA]</scope>
    <source>
        <strain evidence="3">DSM 26914 / JCM 13377 / KCTC 12554 / HTCC2601</strain>
    </source>
</reference>
<feature type="domain" description="LysR substrate-binding" evidence="1">
    <location>
        <begin position="5"/>
        <end position="50"/>
    </location>
</feature>
<dbReference type="SUPFAM" id="SSF53850">
    <property type="entry name" value="Periplasmic binding protein-like II"/>
    <property type="match status" value="1"/>
</dbReference>
<keyword evidence="3" id="KW-1185">Reference proteome</keyword>
<comment type="caution">
    <text evidence="2">The sequence shown here is derived from an EMBL/GenBank/DDBJ whole genome shotgun (WGS) entry which is preliminary data.</text>
</comment>
<dbReference type="Proteomes" id="UP000006230">
    <property type="component" value="Unassembled WGS sequence"/>
</dbReference>
<dbReference type="AlphaFoldDB" id="Q0FHP7"/>
<accession>Q0FHP7</accession>
<protein>
    <submittedName>
        <fullName evidence="2">Transcriptional regulator, LysR family protein</fullName>
    </submittedName>
</protein>
<evidence type="ECO:0000313" key="3">
    <source>
        <dbReference type="Proteomes" id="UP000006230"/>
    </source>
</evidence>
<organism evidence="2 3">
    <name type="scientific">Salipiger bermudensis (strain DSM 26914 / JCM 13377 / KCTC 12554 / HTCC2601)</name>
    <name type="common">Pelagibaca bermudensis</name>
    <dbReference type="NCBI Taxonomy" id="314265"/>
    <lineage>
        <taxon>Bacteria</taxon>
        <taxon>Pseudomonadati</taxon>
        <taxon>Pseudomonadota</taxon>
        <taxon>Alphaproteobacteria</taxon>
        <taxon>Rhodobacterales</taxon>
        <taxon>Roseobacteraceae</taxon>
        <taxon>Salipiger</taxon>
    </lineage>
</organism>
<dbReference type="HOGENOM" id="CLU_3101916_0_0_5"/>
<evidence type="ECO:0000313" key="2">
    <source>
        <dbReference type="EMBL" id="EAU43733.1"/>
    </source>
</evidence>
<name>Q0FHP7_SALBH</name>
<dbReference type="InterPro" id="IPR005119">
    <property type="entry name" value="LysR_subst-bd"/>
</dbReference>
<dbReference type="Pfam" id="PF03466">
    <property type="entry name" value="LysR_substrate"/>
    <property type="match status" value="1"/>
</dbReference>
<gene>
    <name evidence="2" type="ORF">R2601_26781</name>
</gene>
<dbReference type="EMBL" id="AATQ01000069">
    <property type="protein sequence ID" value="EAU43733.1"/>
    <property type="molecule type" value="Genomic_DNA"/>
</dbReference>